<reference evidence="5" key="1">
    <citation type="submission" date="2015-10" db="EMBL/GenBank/DDBJ databases">
        <title>Draft genome sequence of Salegentibacter mishustinae KCTC 12263.</title>
        <authorList>
            <person name="Lin W."/>
            <person name="Zheng Q."/>
        </authorList>
    </citation>
    <scope>NUCLEOTIDE SEQUENCE [LARGE SCALE GENOMIC DNA]</scope>
    <source>
        <strain evidence="5">KCTC 12263</strain>
    </source>
</reference>
<comment type="similarity">
    <text evidence="1 3">Belongs to the thiolase-like superfamily. Beta-ketoacyl-ACP synthases family.</text>
</comment>
<dbReference type="GO" id="GO:0004315">
    <property type="term" value="F:3-oxoacyl-[acyl-carrier-protein] synthase activity"/>
    <property type="evidence" value="ECO:0007669"/>
    <property type="project" value="TreeGrafter"/>
</dbReference>
<name>A0A0Q9ZH18_9FLAO</name>
<protein>
    <submittedName>
        <fullName evidence="5">Beta-ketoacyl synthase</fullName>
    </submittedName>
</protein>
<dbReference type="PANTHER" id="PTHR11712">
    <property type="entry name" value="POLYKETIDE SYNTHASE-RELATED"/>
    <property type="match status" value="1"/>
</dbReference>
<gene>
    <name evidence="5" type="ORF">APR42_12030</name>
</gene>
<dbReference type="STRING" id="270918.APR42_12030"/>
<dbReference type="OrthoDB" id="9808669at2"/>
<evidence type="ECO:0000313" key="6">
    <source>
        <dbReference type="Proteomes" id="UP000051643"/>
    </source>
</evidence>
<dbReference type="Proteomes" id="UP000051643">
    <property type="component" value="Unassembled WGS sequence"/>
</dbReference>
<dbReference type="RefSeq" id="WP_057483256.1">
    <property type="nucleotide sequence ID" value="NZ_BMWR01000007.1"/>
</dbReference>
<evidence type="ECO:0000256" key="1">
    <source>
        <dbReference type="ARBA" id="ARBA00008467"/>
    </source>
</evidence>
<evidence type="ECO:0000313" key="5">
    <source>
        <dbReference type="EMBL" id="KRG27363.1"/>
    </source>
</evidence>
<comment type="caution">
    <text evidence="5">The sequence shown here is derived from an EMBL/GenBank/DDBJ whole genome shotgun (WGS) entry which is preliminary data.</text>
</comment>
<proteinExistence type="inferred from homology"/>
<dbReference type="AlphaFoldDB" id="A0A0Q9ZH18"/>
<dbReference type="InterPro" id="IPR016039">
    <property type="entry name" value="Thiolase-like"/>
</dbReference>
<evidence type="ECO:0000256" key="2">
    <source>
        <dbReference type="ARBA" id="ARBA00022679"/>
    </source>
</evidence>
<dbReference type="InterPro" id="IPR014030">
    <property type="entry name" value="Ketoacyl_synth_N"/>
</dbReference>
<dbReference type="InterPro" id="IPR020841">
    <property type="entry name" value="PKS_Beta-ketoAc_synthase_dom"/>
</dbReference>
<dbReference type="SUPFAM" id="SSF53901">
    <property type="entry name" value="Thiolase-like"/>
    <property type="match status" value="2"/>
</dbReference>
<dbReference type="Gene3D" id="3.40.47.10">
    <property type="match status" value="2"/>
</dbReference>
<dbReference type="InterPro" id="IPR000794">
    <property type="entry name" value="Beta-ketoacyl_synthase"/>
</dbReference>
<dbReference type="Pfam" id="PF00109">
    <property type="entry name" value="ketoacyl-synt"/>
    <property type="match status" value="1"/>
</dbReference>
<dbReference type="GO" id="GO:0006633">
    <property type="term" value="P:fatty acid biosynthetic process"/>
    <property type="evidence" value="ECO:0007669"/>
    <property type="project" value="TreeGrafter"/>
</dbReference>
<dbReference type="PROSITE" id="PS52004">
    <property type="entry name" value="KS3_2"/>
    <property type="match status" value="1"/>
</dbReference>
<accession>A0A0Q9ZH18</accession>
<dbReference type="PANTHER" id="PTHR11712:SF336">
    <property type="entry name" value="3-OXOACYL-[ACYL-CARRIER-PROTEIN] SYNTHASE, MITOCHONDRIAL"/>
    <property type="match status" value="1"/>
</dbReference>
<evidence type="ECO:0000259" key="4">
    <source>
        <dbReference type="PROSITE" id="PS52004"/>
    </source>
</evidence>
<organism evidence="5 6">
    <name type="scientific">Salegentibacter mishustinae</name>
    <dbReference type="NCBI Taxonomy" id="270918"/>
    <lineage>
        <taxon>Bacteria</taxon>
        <taxon>Pseudomonadati</taxon>
        <taxon>Bacteroidota</taxon>
        <taxon>Flavobacteriia</taxon>
        <taxon>Flavobacteriales</taxon>
        <taxon>Flavobacteriaceae</taxon>
        <taxon>Salegentibacter</taxon>
    </lineage>
</organism>
<feature type="domain" description="Ketosynthase family 3 (KS3)" evidence="4">
    <location>
        <begin position="1"/>
        <end position="378"/>
    </location>
</feature>
<dbReference type="EMBL" id="LKTP01000037">
    <property type="protein sequence ID" value="KRG27363.1"/>
    <property type="molecule type" value="Genomic_DNA"/>
</dbReference>
<dbReference type="InterPro" id="IPR014031">
    <property type="entry name" value="Ketoacyl_synth_C"/>
</dbReference>
<dbReference type="Pfam" id="PF02801">
    <property type="entry name" value="Ketoacyl-synt_C"/>
    <property type="match status" value="1"/>
</dbReference>
<evidence type="ECO:0000256" key="3">
    <source>
        <dbReference type="RuleBase" id="RU003694"/>
    </source>
</evidence>
<keyword evidence="2 3" id="KW-0808">Transferase</keyword>
<sequence length="379" mass="40854">MKKLYLLDDAIISPLGFSIEENISAIREGKSGLQLQQKPEITENSFYAGIIDESPLNDAFKAIRNPKKYTKLEKMMLLAVQQILNKNPNLNLAETALVITTTKGNINLLKDPGNFLEIRLKLSELGKVIANFFGFILKPIIVSNACISGGLGLAVTRRLGSIGKLKNALVVGGDLVSDFVVSGFNSFQALSQEACKPFSRDRNGISLGEAAAAMLVSIDKPESSGNIALIGDSTVNDANHISGPSRTGEGLYQSIQKALKEASISTTEINFLSAHGTATIYNDEMESMAFHRSGLQNTPLHSLKGYFGHTLGASALIESIVTKHSMLKNHLYSSKNFGELGVSKSLNIIQQNGEKQINYALKTASGFGGCNLALVFKKE</sequence>
<keyword evidence="6" id="KW-1185">Reference proteome</keyword>